<evidence type="ECO:0000256" key="1">
    <source>
        <dbReference type="SAM" id="MobiDB-lite"/>
    </source>
</evidence>
<keyword evidence="3" id="KW-1185">Reference proteome</keyword>
<gene>
    <name evidence="2" type="ORF">ACFPIH_55205</name>
</gene>
<name>A0ABV9B9M1_9ACTN</name>
<evidence type="ECO:0000313" key="2">
    <source>
        <dbReference type="EMBL" id="MFC4508440.1"/>
    </source>
</evidence>
<organism evidence="2 3">
    <name type="scientific">Streptomyces vulcanius</name>
    <dbReference type="NCBI Taxonomy" id="1441876"/>
    <lineage>
        <taxon>Bacteria</taxon>
        <taxon>Bacillati</taxon>
        <taxon>Actinomycetota</taxon>
        <taxon>Actinomycetes</taxon>
        <taxon>Kitasatosporales</taxon>
        <taxon>Streptomycetaceae</taxon>
        <taxon>Streptomyces</taxon>
    </lineage>
</organism>
<evidence type="ECO:0000313" key="3">
    <source>
        <dbReference type="Proteomes" id="UP001595839"/>
    </source>
</evidence>
<reference evidence="3" key="1">
    <citation type="journal article" date="2019" name="Int. J. Syst. Evol. Microbiol.">
        <title>The Global Catalogue of Microorganisms (GCM) 10K type strain sequencing project: providing services to taxonomists for standard genome sequencing and annotation.</title>
        <authorList>
            <consortium name="The Broad Institute Genomics Platform"/>
            <consortium name="The Broad Institute Genome Sequencing Center for Infectious Disease"/>
            <person name="Wu L."/>
            <person name="Ma J."/>
        </authorList>
    </citation>
    <scope>NUCLEOTIDE SEQUENCE [LARGE SCALE GENOMIC DNA]</scope>
    <source>
        <strain evidence="3">CGMCC 4.7177</strain>
    </source>
</reference>
<protein>
    <submittedName>
        <fullName evidence="2">Uncharacterized protein</fullName>
    </submittedName>
</protein>
<feature type="region of interest" description="Disordered" evidence="1">
    <location>
        <begin position="31"/>
        <end position="56"/>
    </location>
</feature>
<dbReference type="Proteomes" id="UP001595839">
    <property type="component" value="Unassembled WGS sequence"/>
</dbReference>
<comment type="caution">
    <text evidence="2">The sequence shown here is derived from an EMBL/GenBank/DDBJ whole genome shotgun (WGS) entry which is preliminary data.</text>
</comment>
<accession>A0ABV9B9M1</accession>
<sequence>MLPRPPRLSRPEGGQGAALLFLVGEPSGVARGPAVAREEHRRRPIPSPAARGLSHPPTSLFFLLWGVDSGA</sequence>
<dbReference type="RefSeq" id="WP_381187173.1">
    <property type="nucleotide sequence ID" value="NZ_JBHSFK010000082.1"/>
</dbReference>
<dbReference type="EMBL" id="JBHSFK010000082">
    <property type="protein sequence ID" value="MFC4508440.1"/>
    <property type="molecule type" value="Genomic_DNA"/>
</dbReference>
<proteinExistence type="predicted"/>